<protein>
    <recommendedName>
        <fullName evidence="4">Phosphotransferase system, HPr-related protein</fullName>
    </recommendedName>
</protein>
<dbReference type="AlphaFoldDB" id="A0A2T5PBW3"/>
<sequence>MNKHNPVSKPIDDIQDRMGSMEPLDFDKSEPQRRIGDAAPEQERRFSDQRVREAGMTGASMPDHQPTDDDLSPETLIDEDGARSPRETGDDGGPLDRRVRLVGAAEAGAGRGLDEAELARIDPLDGKPPAQAGDQLDEEGLLEQDDTVLDDQELAGDALLDTGRDRTTVPPEKS</sequence>
<feature type="compositionally biased region" description="Basic and acidic residues" evidence="1">
    <location>
        <begin position="25"/>
        <end position="53"/>
    </location>
</feature>
<accession>A0A2T5PBW3</accession>
<dbReference type="RefSeq" id="WP_108106248.1">
    <property type="nucleotide sequence ID" value="NZ_QASN01000009.1"/>
</dbReference>
<dbReference type="EMBL" id="QASN01000009">
    <property type="protein sequence ID" value="PTU75224.1"/>
    <property type="molecule type" value="Genomic_DNA"/>
</dbReference>
<feature type="compositionally biased region" description="Acidic residues" evidence="1">
    <location>
        <begin position="135"/>
        <end position="154"/>
    </location>
</feature>
<evidence type="ECO:0000313" key="3">
    <source>
        <dbReference type="Proteomes" id="UP000244064"/>
    </source>
</evidence>
<dbReference type="Proteomes" id="UP000244064">
    <property type="component" value="Unassembled WGS sequence"/>
</dbReference>
<evidence type="ECO:0000313" key="2">
    <source>
        <dbReference type="EMBL" id="PTU75224.1"/>
    </source>
</evidence>
<organism evidence="2 3">
    <name type="scientific">Pseudomonas mangrovi</name>
    <dbReference type="NCBI Taxonomy" id="2161748"/>
    <lineage>
        <taxon>Bacteria</taxon>
        <taxon>Pseudomonadati</taxon>
        <taxon>Pseudomonadota</taxon>
        <taxon>Gammaproteobacteria</taxon>
        <taxon>Pseudomonadales</taxon>
        <taxon>Pseudomonadaceae</taxon>
        <taxon>Pseudomonas</taxon>
    </lineage>
</organism>
<dbReference type="OrthoDB" id="7026815at2"/>
<keyword evidence="3" id="KW-1185">Reference proteome</keyword>
<evidence type="ECO:0000256" key="1">
    <source>
        <dbReference type="SAM" id="MobiDB-lite"/>
    </source>
</evidence>
<evidence type="ECO:0008006" key="4">
    <source>
        <dbReference type="Google" id="ProtNLM"/>
    </source>
</evidence>
<feature type="compositionally biased region" description="Acidic residues" evidence="1">
    <location>
        <begin position="68"/>
        <end position="79"/>
    </location>
</feature>
<comment type="caution">
    <text evidence="2">The sequence shown here is derived from an EMBL/GenBank/DDBJ whole genome shotgun (WGS) entry which is preliminary data.</text>
</comment>
<feature type="compositionally biased region" description="Basic and acidic residues" evidence="1">
    <location>
        <begin position="112"/>
        <end position="125"/>
    </location>
</feature>
<proteinExistence type="predicted"/>
<feature type="compositionally biased region" description="Basic and acidic residues" evidence="1">
    <location>
        <begin position="162"/>
        <end position="174"/>
    </location>
</feature>
<gene>
    <name evidence="2" type="ORF">DBO85_05955</name>
</gene>
<name>A0A2T5PBW3_9PSED</name>
<feature type="region of interest" description="Disordered" evidence="1">
    <location>
        <begin position="1"/>
        <end position="174"/>
    </location>
</feature>
<feature type="compositionally biased region" description="Basic and acidic residues" evidence="1">
    <location>
        <begin position="80"/>
        <end position="99"/>
    </location>
</feature>
<reference evidence="2 3" key="1">
    <citation type="submission" date="2018-04" db="EMBL/GenBank/DDBJ databases">
        <title>Pseudomonas sp. nov., isolated from mangrove soil.</title>
        <authorList>
            <person name="Chen C."/>
        </authorList>
    </citation>
    <scope>NUCLEOTIDE SEQUENCE [LARGE SCALE GENOMIC DNA]</scope>
    <source>
        <strain evidence="2 3">TC-11</strain>
    </source>
</reference>